<dbReference type="Proteomes" id="UP000027195">
    <property type="component" value="Unassembled WGS sequence"/>
</dbReference>
<protein>
    <submittedName>
        <fullName evidence="2">Uncharacterized protein</fullName>
    </submittedName>
</protein>
<gene>
    <name evidence="2" type="ORF">BOTBODRAFT_177428</name>
</gene>
<evidence type="ECO:0000313" key="2">
    <source>
        <dbReference type="EMBL" id="KDQ11400.1"/>
    </source>
</evidence>
<feature type="compositionally biased region" description="Basic and acidic residues" evidence="1">
    <location>
        <begin position="1"/>
        <end position="12"/>
    </location>
</feature>
<dbReference type="InParanoid" id="A0A067M9N8"/>
<proteinExistence type="predicted"/>
<reference evidence="3" key="1">
    <citation type="journal article" date="2014" name="Proc. Natl. Acad. Sci. U.S.A.">
        <title>Extensive sampling of basidiomycete genomes demonstrates inadequacy of the white-rot/brown-rot paradigm for wood decay fungi.</title>
        <authorList>
            <person name="Riley R."/>
            <person name="Salamov A.A."/>
            <person name="Brown D.W."/>
            <person name="Nagy L.G."/>
            <person name="Floudas D."/>
            <person name="Held B.W."/>
            <person name="Levasseur A."/>
            <person name="Lombard V."/>
            <person name="Morin E."/>
            <person name="Otillar R."/>
            <person name="Lindquist E.A."/>
            <person name="Sun H."/>
            <person name="LaButti K.M."/>
            <person name="Schmutz J."/>
            <person name="Jabbour D."/>
            <person name="Luo H."/>
            <person name="Baker S.E."/>
            <person name="Pisabarro A.G."/>
            <person name="Walton J.D."/>
            <person name="Blanchette R.A."/>
            <person name="Henrissat B."/>
            <person name="Martin F."/>
            <person name="Cullen D."/>
            <person name="Hibbett D.S."/>
            <person name="Grigoriev I.V."/>
        </authorList>
    </citation>
    <scope>NUCLEOTIDE SEQUENCE [LARGE SCALE GENOMIC DNA]</scope>
    <source>
        <strain evidence="3">FD-172 SS1</strain>
    </source>
</reference>
<feature type="compositionally biased region" description="Polar residues" evidence="1">
    <location>
        <begin position="40"/>
        <end position="64"/>
    </location>
</feature>
<feature type="region of interest" description="Disordered" evidence="1">
    <location>
        <begin position="1"/>
        <end position="20"/>
    </location>
</feature>
<evidence type="ECO:0000256" key="1">
    <source>
        <dbReference type="SAM" id="MobiDB-lite"/>
    </source>
</evidence>
<feature type="region of interest" description="Disordered" evidence="1">
    <location>
        <begin position="34"/>
        <end position="73"/>
    </location>
</feature>
<dbReference type="AlphaFoldDB" id="A0A067M9N8"/>
<organism evidence="2 3">
    <name type="scientific">Botryobasidium botryosum (strain FD-172 SS1)</name>
    <dbReference type="NCBI Taxonomy" id="930990"/>
    <lineage>
        <taxon>Eukaryota</taxon>
        <taxon>Fungi</taxon>
        <taxon>Dikarya</taxon>
        <taxon>Basidiomycota</taxon>
        <taxon>Agaricomycotina</taxon>
        <taxon>Agaricomycetes</taxon>
        <taxon>Cantharellales</taxon>
        <taxon>Botryobasidiaceae</taxon>
        <taxon>Botryobasidium</taxon>
    </lineage>
</organism>
<name>A0A067M9N8_BOTB1</name>
<dbReference type="HOGENOM" id="CLU_2120711_0_0_1"/>
<dbReference type="EMBL" id="KL198059">
    <property type="protein sequence ID" value="KDQ11400.1"/>
    <property type="molecule type" value="Genomic_DNA"/>
</dbReference>
<evidence type="ECO:0000313" key="3">
    <source>
        <dbReference type="Proteomes" id="UP000027195"/>
    </source>
</evidence>
<accession>A0A067M9N8</accession>
<keyword evidence="3" id="KW-1185">Reference proteome</keyword>
<sequence>MNRVFEEQPGRGHKDKALHRTPDFLSNGITLVRNLGTDKPINSPTIPESTKPMNNPQTKSATQESTEEDEDIVSDEELFRAADFEDPEWYTAAVGTDFTALDEDDLGDMIDYDM</sequence>